<dbReference type="EMBL" id="CP081296">
    <property type="protein sequence ID" value="QZD92656.1"/>
    <property type="molecule type" value="Genomic_DNA"/>
</dbReference>
<dbReference type="SUPFAM" id="SSF53474">
    <property type="entry name" value="alpha/beta-Hydrolases"/>
    <property type="match status" value="1"/>
</dbReference>
<evidence type="ECO:0000313" key="3">
    <source>
        <dbReference type="Proteomes" id="UP000824300"/>
    </source>
</evidence>
<accession>A0ABX8ZV61</accession>
<protein>
    <submittedName>
        <fullName evidence="2">Alpha/beta hydrolase</fullName>
    </submittedName>
</protein>
<sequence>MRGGDSDDSKAPPLIRWIAEPLALPKIAVAPFRKPEPSEPIGNGRPVLVLPGMASGDGSTALLRNSLSEAGFHTYPASLGRNLTISRAKFASLEAKLDRMVQADGKKAVLLGWSLGGFYARVLAQRHPSKVKLVATLGTPFSGDRKANNAWRIYEMIADHNVDSPPLPDDPAVKPRAYTIAFWSPVDGIVSPASARGTETERDEAVELPFRHFELGCSRRSIRKVVETLGNRLSVIDTA</sequence>
<name>A0ABX8ZV61_9SPHN</name>
<dbReference type="Pfam" id="PF00561">
    <property type="entry name" value="Abhydrolase_1"/>
    <property type="match status" value="1"/>
</dbReference>
<feature type="domain" description="AB hydrolase-1" evidence="1">
    <location>
        <begin position="91"/>
        <end position="156"/>
    </location>
</feature>
<keyword evidence="3" id="KW-1185">Reference proteome</keyword>
<dbReference type="GO" id="GO:0016787">
    <property type="term" value="F:hydrolase activity"/>
    <property type="evidence" value="ECO:0007669"/>
    <property type="project" value="UniProtKB-KW"/>
</dbReference>
<reference evidence="2 3" key="1">
    <citation type="submission" date="2021-08" db="EMBL/GenBank/DDBJ databases">
        <title>Comparative Genomics Analysis of the Genus Qipengyuania Reveals Extensive Genetic Diversity and Metabolic Versatility, Including the Description of Fifteen Novel Species.</title>
        <authorList>
            <person name="Liu Y."/>
        </authorList>
    </citation>
    <scope>NUCLEOTIDE SEQUENCE [LARGE SCALE GENOMIC DNA]</scope>
    <source>
        <strain evidence="2 3">1NDW3</strain>
    </source>
</reference>
<keyword evidence="2" id="KW-0378">Hydrolase</keyword>
<dbReference type="InterPro" id="IPR000073">
    <property type="entry name" value="AB_hydrolase_1"/>
</dbReference>
<organism evidence="2 3">
    <name type="scientific">Qipengyuania xiapuensis</name>
    <dbReference type="NCBI Taxonomy" id="2867236"/>
    <lineage>
        <taxon>Bacteria</taxon>
        <taxon>Pseudomonadati</taxon>
        <taxon>Pseudomonadota</taxon>
        <taxon>Alphaproteobacteria</taxon>
        <taxon>Sphingomonadales</taxon>
        <taxon>Erythrobacteraceae</taxon>
        <taxon>Qipengyuania</taxon>
    </lineage>
</organism>
<evidence type="ECO:0000259" key="1">
    <source>
        <dbReference type="Pfam" id="PF00561"/>
    </source>
</evidence>
<proteinExistence type="predicted"/>
<dbReference type="InterPro" id="IPR029058">
    <property type="entry name" value="AB_hydrolase_fold"/>
</dbReference>
<dbReference type="Gene3D" id="3.40.50.1820">
    <property type="entry name" value="alpha/beta hydrolase"/>
    <property type="match status" value="1"/>
</dbReference>
<dbReference type="Proteomes" id="UP000824300">
    <property type="component" value="Chromosome"/>
</dbReference>
<evidence type="ECO:0000313" key="2">
    <source>
        <dbReference type="EMBL" id="QZD92656.1"/>
    </source>
</evidence>
<gene>
    <name evidence="2" type="ORF">K3162_00990</name>
</gene>